<dbReference type="OrthoDB" id="1920692at2759"/>
<dbReference type="InterPro" id="IPR017384">
    <property type="entry name" value="NADH_Ub_cplx-1_asu_su-1"/>
</dbReference>
<keyword evidence="4 7" id="KW-0206">Cytoskeleton</keyword>
<evidence type="ECO:0000256" key="5">
    <source>
        <dbReference type="ARBA" id="ARBA00040214"/>
    </source>
</evidence>
<dbReference type="Pfam" id="PF04699">
    <property type="entry name" value="P16-Arc"/>
    <property type="match status" value="1"/>
</dbReference>
<proteinExistence type="inferred from homology"/>
<keyword evidence="3" id="KW-0963">Cytoplasm</keyword>
<dbReference type="PANTHER" id="PTHR12644">
    <property type="entry name" value="ARP2/3 COMPLEX 16 KD SUBUNIT P16-ARC"/>
    <property type="match status" value="1"/>
</dbReference>
<feature type="transmembrane region" description="Helical" evidence="8">
    <location>
        <begin position="7"/>
        <end position="25"/>
    </location>
</feature>
<keyword evidence="8" id="KW-1133">Transmembrane helix</keyword>
<comment type="function">
    <text evidence="6">Functions as a component of the Arp2/3 complex which is involved in regulation of actin polymerization and together with an activating nucleation-promoting factor (NPF) mediates the formation of branched actin networks.</text>
</comment>
<evidence type="ECO:0000256" key="2">
    <source>
        <dbReference type="ARBA" id="ARBA00006084"/>
    </source>
</evidence>
<dbReference type="GO" id="GO:0034314">
    <property type="term" value="P:Arp2/3 complex-mediated actin nucleation"/>
    <property type="evidence" value="ECO:0007669"/>
    <property type="project" value="InterPro"/>
</dbReference>
<comment type="caution">
    <text evidence="9">The sequence shown here is derived from an EMBL/GenBank/DDBJ whole genome shotgun (WGS) entry which is preliminary data.</text>
</comment>
<dbReference type="EMBL" id="SPNW01000001">
    <property type="protein sequence ID" value="TIA93571.1"/>
    <property type="molecule type" value="Genomic_DNA"/>
</dbReference>
<evidence type="ECO:0000256" key="1">
    <source>
        <dbReference type="ARBA" id="ARBA00004245"/>
    </source>
</evidence>
<feature type="transmembrane region" description="Helical" evidence="8">
    <location>
        <begin position="304"/>
        <end position="325"/>
    </location>
</feature>
<evidence type="ECO:0000256" key="7">
    <source>
        <dbReference type="RuleBase" id="RU004301"/>
    </source>
</evidence>
<comment type="subcellular location">
    <subcellularLocation>
        <location evidence="1">Cytoplasm</location>
        <location evidence="1">Cytoskeleton</location>
    </subcellularLocation>
</comment>
<sequence>MPVPFEALIPVGLITVMFGVVSVGMNSVKFARNDMKPTRYNLDQFDQIMMRRDERLTGSNRGQQANPTAPKEFATNSVWQTEEVILPSELNFVLFFQLAISVHLTLYHLFKLLHAQFTLCFEIQRTVFCTSLPTFILTMMMTNFRSIDIDAIQDEYYKDEELLEVDARDPNELANHFNSLSSQSRSLINGNQIAQALALHLDAPPYGPTQSQAKDINTNAIIQIVSSTRTADISAIVAQLQPHHQDNLMKYIYKLMATKLAESQGNVFLSWHEKLTQLAGTGSIAVSIASVVCIYIGGQCSISFFSTLCFFIMLLTKSLAALALLSPALAWQDKQGDVPSGSLSLIINSALVEEDSYQGWDNSIYTTCATEKRSHDFVIRGNQCFDAVGLPIQPDLANPPYVNIGLDFCRNLGENPGGITVTFKGEEIDVDSDDRCNSIPLTDNGKNVPAFRCILAL</sequence>
<organism evidence="9 10">
    <name type="scientific">Wallemia hederae</name>
    <dbReference type="NCBI Taxonomy" id="1540922"/>
    <lineage>
        <taxon>Eukaryota</taxon>
        <taxon>Fungi</taxon>
        <taxon>Dikarya</taxon>
        <taxon>Basidiomycota</taxon>
        <taxon>Wallemiomycotina</taxon>
        <taxon>Wallemiomycetes</taxon>
        <taxon>Wallemiales</taxon>
        <taxon>Wallemiaceae</taxon>
        <taxon>Wallemia</taxon>
    </lineage>
</organism>
<name>A0A4T0FXZ9_9BASI</name>
<protein>
    <recommendedName>
        <fullName evidence="5 7">Actin-related protein 2/3 complex subunit 5</fullName>
    </recommendedName>
</protein>
<dbReference type="GO" id="GO:0044396">
    <property type="term" value="P:actin cortical patch organization"/>
    <property type="evidence" value="ECO:0007669"/>
    <property type="project" value="UniProtKB-ARBA"/>
</dbReference>
<evidence type="ECO:0000256" key="6">
    <source>
        <dbReference type="ARBA" id="ARBA00060329"/>
    </source>
</evidence>
<dbReference type="AlphaFoldDB" id="A0A4T0FXZ9"/>
<dbReference type="InterPro" id="IPR036743">
    <property type="entry name" value="ARPC5_sf"/>
</dbReference>
<comment type="function">
    <text evidence="7">Functions as component of the Arp2/3 complex which is involved in regulation of actin polymerization and together with an activating nucleation-promoting factor (NPF) mediates the formation of branched actin networks. Arp2/3 complex plays a critical role in the control of cell morphogenesis via the modulation of cell polarity development.</text>
</comment>
<dbReference type="Proteomes" id="UP000310189">
    <property type="component" value="Unassembled WGS sequence"/>
</dbReference>
<accession>A0A4T0FXZ9</accession>
<dbReference type="GO" id="GO:0005885">
    <property type="term" value="C:Arp2/3 protein complex"/>
    <property type="evidence" value="ECO:0007669"/>
    <property type="project" value="InterPro"/>
</dbReference>
<comment type="similarity">
    <text evidence="2 7">Belongs to the ARPC5 family.</text>
</comment>
<evidence type="ECO:0000256" key="3">
    <source>
        <dbReference type="ARBA" id="ARBA00022490"/>
    </source>
</evidence>
<gene>
    <name evidence="9" type="ORF">E3P99_00047</name>
</gene>
<dbReference type="GO" id="GO:0030833">
    <property type="term" value="P:regulation of actin filament polymerization"/>
    <property type="evidence" value="ECO:0007669"/>
    <property type="project" value="InterPro"/>
</dbReference>
<evidence type="ECO:0000313" key="9">
    <source>
        <dbReference type="EMBL" id="TIA93571.1"/>
    </source>
</evidence>
<dbReference type="FunFam" id="1.25.40.190:FF:000003">
    <property type="entry name" value="Actin-related protein 2/3 complex subunit 5"/>
    <property type="match status" value="1"/>
</dbReference>
<evidence type="ECO:0000256" key="8">
    <source>
        <dbReference type="SAM" id="Phobius"/>
    </source>
</evidence>
<keyword evidence="10" id="KW-1185">Reference proteome</keyword>
<evidence type="ECO:0000256" key="4">
    <source>
        <dbReference type="ARBA" id="ARBA00023212"/>
    </source>
</evidence>
<evidence type="ECO:0000313" key="10">
    <source>
        <dbReference type="Proteomes" id="UP000310189"/>
    </source>
</evidence>
<feature type="transmembrane region" description="Helical" evidence="8">
    <location>
        <begin position="278"/>
        <end position="298"/>
    </location>
</feature>
<dbReference type="Gene3D" id="1.25.40.190">
    <property type="entry name" value="Actin-related protein 2/3 complex subunit 5"/>
    <property type="match status" value="1"/>
</dbReference>
<dbReference type="Pfam" id="PF15879">
    <property type="entry name" value="MWFE"/>
    <property type="match status" value="1"/>
</dbReference>
<keyword evidence="8" id="KW-0812">Transmembrane</keyword>
<keyword evidence="8" id="KW-0472">Membrane</keyword>
<dbReference type="InterPro" id="IPR006789">
    <property type="entry name" value="ARPC5"/>
</dbReference>
<reference evidence="9 10" key="1">
    <citation type="submission" date="2019-03" db="EMBL/GenBank/DDBJ databases">
        <title>Sequencing 23 genomes of Wallemia ichthyophaga.</title>
        <authorList>
            <person name="Gostincar C."/>
        </authorList>
    </citation>
    <scope>NUCLEOTIDE SEQUENCE [LARGE SCALE GENOMIC DNA]</scope>
    <source>
        <strain evidence="9 10">EXF-5753</strain>
    </source>
</reference>
<dbReference type="SUPFAM" id="SSF69103">
    <property type="entry name" value="Arp2/3 complex 16 kDa subunit ARPC5"/>
    <property type="match status" value="1"/>
</dbReference>